<evidence type="ECO:0000256" key="1">
    <source>
        <dbReference type="SAM" id="MobiDB-lite"/>
    </source>
</evidence>
<gene>
    <name evidence="2" type="ORF">E1757_15890</name>
</gene>
<comment type="caution">
    <text evidence="2">The sequence shown here is derived from an EMBL/GenBank/DDBJ whole genome shotgun (WGS) entry which is preliminary data.</text>
</comment>
<dbReference type="OrthoDB" id="2375390at2"/>
<feature type="region of interest" description="Disordered" evidence="1">
    <location>
        <begin position="45"/>
        <end position="68"/>
    </location>
</feature>
<name>A0A4R5KNT4_9BACL</name>
<dbReference type="RefSeq" id="WP_133229801.1">
    <property type="nucleotide sequence ID" value="NZ_SMRT01000007.1"/>
</dbReference>
<keyword evidence="3" id="KW-1185">Reference proteome</keyword>
<sequence>MKSLSPRRVIVTGLTLALMLSGSVIYASRQPASAAEAADNLAVRQQAVDDTSKQPISSRSESDVRSDKAHWGKHMPIIEEAAAILGIDQASLQAALQDKTLVEIAKEKGMKEADLIAKLKAVRSKQIDEAVKAGKLKAEKAEKIKSGLEKHLTFMVNHKGPRFNGKHDMKHRMMPAPDKLSALLGMTEDELHAQLMEGKSLAEIAQSKGIGKEQLIAKIKEEMTPWIEKMVEHKRGGSAQKPAKP</sequence>
<dbReference type="AlphaFoldDB" id="A0A4R5KNT4"/>
<dbReference type="EMBL" id="SMRT01000007">
    <property type="protein sequence ID" value="TDF96578.1"/>
    <property type="molecule type" value="Genomic_DNA"/>
</dbReference>
<accession>A0A4R5KNT4</accession>
<proteinExistence type="predicted"/>
<evidence type="ECO:0000313" key="2">
    <source>
        <dbReference type="EMBL" id="TDF96578.1"/>
    </source>
</evidence>
<protein>
    <submittedName>
        <fullName evidence="2">Uncharacterized protein</fullName>
    </submittedName>
</protein>
<evidence type="ECO:0000313" key="3">
    <source>
        <dbReference type="Proteomes" id="UP000295636"/>
    </source>
</evidence>
<reference evidence="2 3" key="1">
    <citation type="submission" date="2019-03" db="EMBL/GenBank/DDBJ databases">
        <title>This is whole genome sequence of Paenibacillus sp MS74 strain.</title>
        <authorList>
            <person name="Trinh H.N."/>
        </authorList>
    </citation>
    <scope>NUCLEOTIDE SEQUENCE [LARGE SCALE GENOMIC DNA]</scope>
    <source>
        <strain evidence="2 3">MS74</strain>
    </source>
</reference>
<dbReference type="Proteomes" id="UP000295636">
    <property type="component" value="Unassembled WGS sequence"/>
</dbReference>
<organism evidence="2 3">
    <name type="scientific">Paenibacillus piri</name>
    <dbReference type="NCBI Taxonomy" id="2547395"/>
    <lineage>
        <taxon>Bacteria</taxon>
        <taxon>Bacillati</taxon>
        <taxon>Bacillota</taxon>
        <taxon>Bacilli</taxon>
        <taxon>Bacillales</taxon>
        <taxon>Paenibacillaceae</taxon>
        <taxon>Paenibacillus</taxon>
    </lineage>
</organism>